<dbReference type="PANTHER" id="PTHR19143:SF327">
    <property type="entry name" value="FI21813P1-RELATED"/>
    <property type="match status" value="1"/>
</dbReference>
<sequence length="204" mass="23270">MAVRPLGSSVCLLALLCAVSRCALADSDSGAGTRDALDDLLALVNRAVRETVDPISAELRSQRELMSDILSRLSSQDARTDQLNLRLSEQQDTFNSRLDQLNVRLDTISAQSFSQLDSLREDFYRNWTEYKDGFGDLSGEFWWGLEKLWLMTETMGRRYDLRVDLEDFDEEKRYARTPVAACGRSVCRYVTEQWPTVRVKRAAV</sequence>
<dbReference type="PANTHER" id="PTHR19143">
    <property type="entry name" value="FIBRINOGEN/TENASCIN/ANGIOPOEITIN"/>
    <property type="match status" value="1"/>
</dbReference>
<keyword evidence="1" id="KW-0732">Signal</keyword>
<proteinExistence type="predicted"/>
<feature type="chain" id="PRO_5025341879" evidence="1">
    <location>
        <begin position="26"/>
        <end position="204"/>
    </location>
</feature>
<dbReference type="Gene3D" id="3.90.215.10">
    <property type="entry name" value="Gamma Fibrinogen, chain A, domain 1"/>
    <property type="match status" value="1"/>
</dbReference>
<dbReference type="InterPro" id="IPR002181">
    <property type="entry name" value="Fibrinogen_a/b/g_C_dom"/>
</dbReference>
<evidence type="ECO:0000313" key="3">
    <source>
        <dbReference type="EMBL" id="KAF0303493.1"/>
    </source>
</evidence>
<feature type="domain" description="Fibrinogen C-terminal" evidence="2">
    <location>
        <begin position="120"/>
        <end position="176"/>
    </location>
</feature>
<evidence type="ECO:0000313" key="4">
    <source>
        <dbReference type="Proteomes" id="UP000440578"/>
    </source>
</evidence>
<dbReference type="Proteomes" id="UP000440578">
    <property type="component" value="Unassembled WGS sequence"/>
</dbReference>
<comment type="caution">
    <text evidence="3">The sequence shown here is derived from an EMBL/GenBank/DDBJ whole genome shotgun (WGS) entry which is preliminary data.</text>
</comment>
<dbReference type="GO" id="GO:0005615">
    <property type="term" value="C:extracellular space"/>
    <property type="evidence" value="ECO:0007669"/>
    <property type="project" value="TreeGrafter"/>
</dbReference>
<dbReference type="InterPro" id="IPR014716">
    <property type="entry name" value="Fibrinogen_a/b/g_C_1"/>
</dbReference>
<evidence type="ECO:0000256" key="1">
    <source>
        <dbReference type="SAM" id="SignalP"/>
    </source>
</evidence>
<dbReference type="InterPro" id="IPR050373">
    <property type="entry name" value="Fibrinogen_C-term_domain"/>
</dbReference>
<dbReference type="Pfam" id="PF00147">
    <property type="entry name" value="Fibrinogen_C"/>
    <property type="match status" value="1"/>
</dbReference>
<dbReference type="EMBL" id="VIIS01000938">
    <property type="protein sequence ID" value="KAF0303493.1"/>
    <property type="molecule type" value="Genomic_DNA"/>
</dbReference>
<dbReference type="OrthoDB" id="6145874at2759"/>
<dbReference type="InterPro" id="IPR036056">
    <property type="entry name" value="Fibrinogen-like_C"/>
</dbReference>
<evidence type="ECO:0000259" key="2">
    <source>
        <dbReference type="Pfam" id="PF00147"/>
    </source>
</evidence>
<name>A0A6A4WBX2_AMPAM</name>
<keyword evidence="4" id="KW-1185">Reference proteome</keyword>
<feature type="signal peptide" evidence="1">
    <location>
        <begin position="1"/>
        <end position="25"/>
    </location>
</feature>
<protein>
    <submittedName>
        <fullName evidence="3">Fibrinogen C domain-containing protein 1-B</fullName>
    </submittedName>
</protein>
<dbReference type="SUPFAM" id="SSF56496">
    <property type="entry name" value="Fibrinogen C-terminal domain-like"/>
    <property type="match status" value="1"/>
</dbReference>
<dbReference type="AlphaFoldDB" id="A0A6A4WBX2"/>
<organism evidence="3 4">
    <name type="scientific">Amphibalanus amphitrite</name>
    <name type="common">Striped barnacle</name>
    <name type="synonym">Balanus amphitrite</name>
    <dbReference type="NCBI Taxonomy" id="1232801"/>
    <lineage>
        <taxon>Eukaryota</taxon>
        <taxon>Metazoa</taxon>
        <taxon>Ecdysozoa</taxon>
        <taxon>Arthropoda</taxon>
        <taxon>Crustacea</taxon>
        <taxon>Multicrustacea</taxon>
        <taxon>Cirripedia</taxon>
        <taxon>Thoracica</taxon>
        <taxon>Thoracicalcarea</taxon>
        <taxon>Balanomorpha</taxon>
        <taxon>Balanoidea</taxon>
        <taxon>Balanidae</taxon>
        <taxon>Amphibalaninae</taxon>
        <taxon>Amphibalanus</taxon>
    </lineage>
</organism>
<gene>
    <name evidence="3" type="primary">fibcd1-b_5</name>
    <name evidence="3" type="ORF">FJT64_024514</name>
</gene>
<reference evidence="3 4" key="1">
    <citation type="submission" date="2019-07" db="EMBL/GenBank/DDBJ databases">
        <title>Draft genome assembly of a fouling barnacle, Amphibalanus amphitrite (Darwin, 1854): The first reference genome for Thecostraca.</title>
        <authorList>
            <person name="Kim W."/>
        </authorList>
    </citation>
    <scope>NUCLEOTIDE SEQUENCE [LARGE SCALE GENOMIC DNA]</scope>
    <source>
        <strain evidence="3">SNU_AA5</strain>
        <tissue evidence="3">Soma without cirri and trophi</tissue>
    </source>
</reference>
<accession>A0A6A4WBX2</accession>